<organism evidence="2 3">
    <name type="scientific">Cohnella suwonensis</name>
    <dbReference type="NCBI Taxonomy" id="696072"/>
    <lineage>
        <taxon>Bacteria</taxon>
        <taxon>Bacillati</taxon>
        <taxon>Bacillota</taxon>
        <taxon>Bacilli</taxon>
        <taxon>Bacillales</taxon>
        <taxon>Paenibacillaceae</taxon>
        <taxon>Cohnella</taxon>
    </lineage>
</organism>
<dbReference type="EMBL" id="JBHSMH010000007">
    <property type="protein sequence ID" value="MFC5468181.1"/>
    <property type="molecule type" value="Genomic_DNA"/>
</dbReference>
<feature type="compositionally biased region" description="Basic residues" evidence="1">
    <location>
        <begin position="43"/>
        <end position="52"/>
    </location>
</feature>
<accession>A0ABW0LUE9</accession>
<keyword evidence="3" id="KW-1185">Reference proteome</keyword>
<reference evidence="3" key="1">
    <citation type="journal article" date="2019" name="Int. J. Syst. Evol. Microbiol.">
        <title>The Global Catalogue of Microorganisms (GCM) 10K type strain sequencing project: providing services to taxonomists for standard genome sequencing and annotation.</title>
        <authorList>
            <consortium name="The Broad Institute Genomics Platform"/>
            <consortium name="The Broad Institute Genome Sequencing Center for Infectious Disease"/>
            <person name="Wu L."/>
            <person name="Ma J."/>
        </authorList>
    </citation>
    <scope>NUCLEOTIDE SEQUENCE [LARGE SCALE GENOMIC DNA]</scope>
    <source>
        <strain evidence="3">CCUG 57113</strain>
    </source>
</reference>
<dbReference type="Proteomes" id="UP001596105">
    <property type="component" value="Unassembled WGS sequence"/>
</dbReference>
<protein>
    <submittedName>
        <fullName evidence="2">Uncharacterized protein</fullName>
    </submittedName>
</protein>
<dbReference type="RefSeq" id="WP_209746604.1">
    <property type="nucleotide sequence ID" value="NZ_JBHSMH010000007.1"/>
</dbReference>
<sequence length="52" mass="5875">MTEENKTAEIKLETEVEEIELTDLEEELTSDHMDDVPGGWGGGRKRARTRTA</sequence>
<evidence type="ECO:0000313" key="3">
    <source>
        <dbReference type="Proteomes" id="UP001596105"/>
    </source>
</evidence>
<proteinExistence type="predicted"/>
<feature type="region of interest" description="Disordered" evidence="1">
    <location>
        <begin position="25"/>
        <end position="52"/>
    </location>
</feature>
<comment type="caution">
    <text evidence="2">The sequence shown here is derived from an EMBL/GenBank/DDBJ whole genome shotgun (WGS) entry which is preliminary data.</text>
</comment>
<evidence type="ECO:0000313" key="2">
    <source>
        <dbReference type="EMBL" id="MFC5468181.1"/>
    </source>
</evidence>
<evidence type="ECO:0000256" key="1">
    <source>
        <dbReference type="SAM" id="MobiDB-lite"/>
    </source>
</evidence>
<name>A0ABW0LUE9_9BACL</name>
<gene>
    <name evidence="2" type="ORF">ACFPPD_05565</name>
</gene>